<dbReference type="PANTHER" id="PTHR46704">
    <property type="entry name" value="CXC DOMAIN-CONTAINING PROTEIN-RELATED"/>
    <property type="match status" value="1"/>
</dbReference>
<gene>
    <name evidence="2" type="ORF">PLOB_00026679</name>
</gene>
<sequence length="146" mass="16318">MSTHHLTGSKQIIILLNRMGHCISYDEMKSVDASLATEVLAQSEQYDTVLPSNISPGSFIQMGSDNDDFNEETIDGKNTTHVTTMVVYQRKPFGPEPKPTVKGDHSQRRRSLQQDLHKCLRNPRFLCGGKATNHIVPCGENQYGMV</sequence>
<evidence type="ECO:0000313" key="3">
    <source>
        <dbReference type="Proteomes" id="UP001159405"/>
    </source>
</evidence>
<organism evidence="2 3">
    <name type="scientific">Porites lobata</name>
    <dbReference type="NCBI Taxonomy" id="104759"/>
    <lineage>
        <taxon>Eukaryota</taxon>
        <taxon>Metazoa</taxon>
        <taxon>Cnidaria</taxon>
        <taxon>Anthozoa</taxon>
        <taxon>Hexacorallia</taxon>
        <taxon>Scleractinia</taxon>
        <taxon>Fungiina</taxon>
        <taxon>Poritidae</taxon>
        <taxon>Porites</taxon>
    </lineage>
</organism>
<accession>A0ABN8NQF4</accession>
<keyword evidence="3" id="KW-1185">Reference proteome</keyword>
<dbReference type="PANTHER" id="PTHR46704:SF1">
    <property type="entry name" value="TELOMERE LENGTH REGULATION PROTEIN TEL2 HOMOLOG"/>
    <property type="match status" value="1"/>
</dbReference>
<feature type="region of interest" description="Disordered" evidence="1">
    <location>
        <begin position="91"/>
        <end position="113"/>
    </location>
</feature>
<reference evidence="2 3" key="1">
    <citation type="submission" date="2022-05" db="EMBL/GenBank/DDBJ databases">
        <authorList>
            <consortium name="Genoscope - CEA"/>
            <person name="William W."/>
        </authorList>
    </citation>
    <scope>NUCLEOTIDE SEQUENCE [LARGE SCALE GENOMIC DNA]</scope>
</reference>
<evidence type="ECO:0000256" key="1">
    <source>
        <dbReference type="SAM" id="MobiDB-lite"/>
    </source>
</evidence>
<evidence type="ECO:0000313" key="2">
    <source>
        <dbReference type="EMBL" id="CAH3118406.1"/>
    </source>
</evidence>
<name>A0ABN8NQF4_9CNID</name>
<dbReference type="EMBL" id="CALNXK010000032">
    <property type="protein sequence ID" value="CAH3118406.1"/>
    <property type="molecule type" value="Genomic_DNA"/>
</dbReference>
<comment type="caution">
    <text evidence="2">The sequence shown here is derived from an EMBL/GenBank/DDBJ whole genome shotgun (WGS) entry which is preliminary data.</text>
</comment>
<dbReference type="Proteomes" id="UP001159405">
    <property type="component" value="Unassembled WGS sequence"/>
</dbReference>
<evidence type="ECO:0008006" key="4">
    <source>
        <dbReference type="Google" id="ProtNLM"/>
    </source>
</evidence>
<protein>
    <recommendedName>
        <fullName evidence="4">Neurotrophin-3</fullName>
    </recommendedName>
</protein>
<proteinExistence type="predicted"/>